<evidence type="ECO:0000259" key="7">
    <source>
        <dbReference type="Pfam" id="PF21981"/>
    </source>
</evidence>
<evidence type="ECO:0000256" key="4">
    <source>
        <dbReference type="ARBA" id="ARBA00022490"/>
    </source>
</evidence>
<evidence type="ECO:0000256" key="1">
    <source>
        <dbReference type="ARBA" id="ARBA00004496"/>
    </source>
</evidence>
<accession>A0ABP9WBZ1</accession>
<dbReference type="Pfam" id="PF21981">
    <property type="entry name" value="RecX_HTH3"/>
    <property type="match status" value="1"/>
</dbReference>
<evidence type="ECO:0000256" key="2">
    <source>
        <dbReference type="ARBA" id="ARBA00009695"/>
    </source>
</evidence>
<evidence type="ECO:0000313" key="8">
    <source>
        <dbReference type="EMBL" id="GAA5514843.1"/>
    </source>
</evidence>
<feature type="domain" description="RecX third three-helical" evidence="7">
    <location>
        <begin position="151"/>
        <end position="195"/>
    </location>
</feature>
<dbReference type="Gene3D" id="1.10.10.10">
    <property type="entry name" value="Winged helix-like DNA-binding domain superfamily/Winged helix DNA-binding domain"/>
    <property type="match status" value="2"/>
</dbReference>
<keyword evidence="9" id="KW-1185">Reference proteome</keyword>
<evidence type="ECO:0000256" key="6">
    <source>
        <dbReference type="SAM" id="MobiDB-lite"/>
    </source>
</evidence>
<evidence type="ECO:0000256" key="5">
    <source>
        <dbReference type="HAMAP-Rule" id="MF_01114"/>
    </source>
</evidence>
<evidence type="ECO:0000256" key="3">
    <source>
        <dbReference type="ARBA" id="ARBA00018111"/>
    </source>
</evidence>
<feature type="region of interest" description="Disordered" evidence="6">
    <location>
        <begin position="1"/>
        <end position="55"/>
    </location>
</feature>
<keyword evidence="4 5" id="KW-0963">Cytoplasm</keyword>
<dbReference type="PANTHER" id="PTHR33602:SF1">
    <property type="entry name" value="REGULATORY PROTEIN RECX FAMILY PROTEIN"/>
    <property type="match status" value="1"/>
</dbReference>
<dbReference type="InterPro" id="IPR003783">
    <property type="entry name" value="Regulatory_RecX"/>
</dbReference>
<sequence>MRRATSAHAGRVSRGVAASFSKKGNLPSVAGQAGPRKRHTGHVTAEGARTPEERQKARDDLLAYAFRALSGRALTEAELRTRLLRRTEDRALAEEVLARVQELGYQNDEGVARAENSRRGVGGFRVRQTLKRRGVEEGLIAETLAARDPGEEQADALALLERRWPSLARKRDPRASAYAFLARRGFAGSAIWAAIHEMSGRAEDLPDTGEAPGEDFPDPE</sequence>
<dbReference type="InterPro" id="IPR036388">
    <property type="entry name" value="WH-like_DNA-bd_sf"/>
</dbReference>
<comment type="caution">
    <text evidence="8">The sequence shown here is derived from an EMBL/GenBank/DDBJ whole genome shotgun (WGS) entry which is preliminary data.</text>
</comment>
<dbReference type="EMBL" id="BAABRP010000025">
    <property type="protein sequence ID" value="GAA5514843.1"/>
    <property type="molecule type" value="Genomic_DNA"/>
</dbReference>
<dbReference type="HAMAP" id="MF_01114">
    <property type="entry name" value="RecX"/>
    <property type="match status" value="1"/>
</dbReference>
<protein>
    <recommendedName>
        <fullName evidence="3 5">Regulatory protein RecX</fullName>
    </recommendedName>
</protein>
<comment type="subcellular location">
    <subcellularLocation>
        <location evidence="1 5">Cytoplasm</location>
    </subcellularLocation>
</comment>
<organism evidence="8 9">
    <name type="scientific">Deinococcus carri</name>
    <dbReference type="NCBI Taxonomy" id="1211323"/>
    <lineage>
        <taxon>Bacteria</taxon>
        <taxon>Thermotogati</taxon>
        <taxon>Deinococcota</taxon>
        <taxon>Deinococci</taxon>
        <taxon>Deinococcales</taxon>
        <taxon>Deinococcaceae</taxon>
        <taxon>Deinococcus</taxon>
    </lineage>
</organism>
<name>A0ABP9WBZ1_9DEIO</name>
<comment type="similarity">
    <text evidence="2 5">Belongs to the RecX family.</text>
</comment>
<dbReference type="PANTHER" id="PTHR33602">
    <property type="entry name" value="REGULATORY PROTEIN RECX FAMILY PROTEIN"/>
    <property type="match status" value="1"/>
</dbReference>
<gene>
    <name evidence="5 8" type="primary">recX</name>
    <name evidence="8" type="ORF">Dcar01_03604</name>
</gene>
<feature type="region of interest" description="Disordered" evidence="6">
    <location>
        <begin position="201"/>
        <end position="220"/>
    </location>
</feature>
<evidence type="ECO:0000313" key="9">
    <source>
        <dbReference type="Proteomes" id="UP001401887"/>
    </source>
</evidence>
<proteinExistence type="inferred from homology"/>
<dbReference type="Proteomes" id="UP001401887">
    <property type="component" value="Unassembled WGS sequence"/>
</dbReference>
<dbReference type="InterPro" id="IPR053925">
    <property type="entry name" value="RecX_HTH_3rd"/>
</dbReference>
<comment type="function">
    <text evidence="5">Modulates RecA activity.</text>
</comment>
<reference evidence="8 9" key="1">
    <citation type="submission" date="2024-02" db="EMBL/GenBank/DDBJ databases">
        <title>Deinococcus carri NBRC 110142.</title>
        <authorList>
            <person name="Ichikawa N."/>
            <person name="Katano-Makiyama Y."/>
            <person name="Hidaka K."/>
        </authorList>
    </citation>
    <scope>NUCLEOTIDE SEQUENCE [LARGE SCALE GENOMIC DNA]</scope>
    <source>
        <strain evidence="8 9">NBRC 110142</strain>
    </source>
</reference>